<feature type="compositionally biased region" description="Polar residues" evidence="1">
    <location>
        <begin position="174"/>
        <end position="185"/>
    </location>
</feature>
<feature type="compositionally biased region" description="Basic and acidic residues" evidence="1">
    <location>
        <begin position="120"/>
        <end position="149"/>
    </location>
</feature>
<dbReference type="KEGG" id="boz:DBV39_18945"/>
<sequence>MTQSAETPPKKKKSKGQPSPYSLFFAAFLAYVFGAPSGIVLFLIGLGIIFWRVQAAAKNMAKLPPLPPKETGPPDLASAQGSLNAEDRNDRDVSSAREESIWQKTGTSSNPSLEDTAWGRNHEDTDSFSQSDRDRYTSDDSLARPEQSRDIFQSDLPQTPPPVPHPFTAPEPVAQTSRVISSTTQPLPPPSDRRAWA</sequence>
<keyword evidence="2" id="KW-0472">Membrane</keyword>
<reference evidence="3 4" key="1">
    <citation type="submission" date="2018-04" db="EMBL/GenBank/DDBJ databases">
        <title>Bordetella sp. HZ20 isolated from seawater.</title>
        <authorList>
            <person name="Sun C."/>
        </authorList>
    </citation>
    <scope>NUCLEOTIDE SEQUENCE [LARGE SCALE GENOMIC DNA]</scope>
    <source>
        <strain evidence="3 4">HZ20</strain>
    </source>
</reference>
<feature type="transmembrane region" description="Helical" evidence="2">
    <location>
        <begin position="21"/>
        <end position="51"/>
    </location>
</feature>
<evidence type="ECO:0000313" key="3">
    <source>
        <dbReference type="EMBL" id="AWB35475.1"/>
    </source>
</evidence>
<organism evidence="3 4">
    <name type="scientific">Orrella marina</name>
    <dbReference type="NCBI Taxonomy" id="2163011"/>
    <lineage>
        <taxon>Bacteria</taxon>
        <taxon>Pseudomonadati</taxon>
        <taxon>Pseudomonadota</taxon>
        <taxon>Betaproteobacteria</taxon>
        <taxon>Burkholderiales</taxon>
        <taxon>Alcaligenaceae</taxon>
        <taxon>Orrella</taxon>
    </lineage>
</organism>
<dbReference type="EMBL" id="CP028901">
    <property type="protein sequence ID" value="AWB35475.1"/>
    <property type="molecule type" value="Genomic_DNA"/>
</dbReference>
<feature type="compositionally biased region" description="Pro residues" evidence="1">
    <location>
        <begin position="158"/>
        <end position="169"/>
    </location>
</feature>
<dbReference type="AlphaFoldDB" id="A0A2R4XNV8"/>
<keyword evidence="4" id="KW-1185">Reference proteome</keyword>
<keyword evidence="2" id="KW-1133">Transmembrane helix</keyword>
<proteinExistence type="predicted"/>
<dbReference type="RefSeq" id="WP_108622931.1">
    <property type="nucleotide sequence ID" value="NZ_CP028901.1"/>
</dbReference>
<feature type="compositionally biased region" description="Polar residues" evidence="1">
    <location>
        <begin position="102"/>
        <end position="113"/>
    </location>
</feature>
<keyword evidence="2" id="KW-0812">Transmembrane</keyword>
<feature type="compositionally biased region" description="Basic and acidic residues" evidence="1">
    <location>
        <begin position="85"/>
        <end position="101"/>
    </location>
</feature>
<accession>A0A2R4XNV8</accession>
<feature type="region of interest" description="Disordered" evidence="1">
    <location>
        <begin position="64"/>
        <end position="197"/>
    </location>
</feature>
<gene>
    <name evidence="3" type="ORF">DBV39_18945</name>
</gene>
<evidence type="ECO:0000256" key="1">
    <source>
        <dbReference type="SAM" id="MobiDB-lite"/>
    </source>
</evidence>
<name>A0A2R4XNV8_9BURK</name>
<protein>
    <submittedName>
        <fullName evidence="3">Uncharacterized protein</fullName>
    </submittedName>
</protein>
<evidence type="ECO:0000256" key="2">
    <source>
        <dbReference type="SAM" id="Phobius"/>
    </source>
</evidence>
<evidence type="ECO:0000313" key="4">
    <source>
        <dbReference type="Proteomes" id="UP000244571"/>
    </source>
</evidence>
<dbReference type="Proteomes" id="UP000244571">
    <property type="component" value="Chromosome"/>
</dbReference>